<accession>A0A9J6BHG8</accession>
<evidence type="ECO:0000256" key="1">
    <source>
        <dbReference type="SAM" id="SignalP"/>
    </source>
</evidence>
<comment type="caution">
    <text evidence="2">The sequence shown here is derived from an EMBL/GenBank/DDBJ whole genome shotgun (WGS) entry which is preliminary data.</text>
</comment>
<evidence type="ECO:0008006" key="4">
    <source>
        <dbReference type="Google" id="ProtNLM"/>
    </source>
</evidence>
<sequence length="82" mass="9037">MKLLLAFLFISLSVVLATAQTPQQCGENEAWFDCESSSRNDCGCAGIAKADCIIGCMCKNGYCRDSWSSPCKKRECAHPFYN</sequence>
<evidence type="ECO:0000313" key="2">
    <source>
        <dbReference type="EMBL" id="KAG5669337.1"/>
    </source>
</evidence>
<name>A0A9J6BHG8_POLVA</name>
<dbReference type="AlphaFoldDB" id="A0A9J6BHG8"/>
<gene>
    <name evidence="2" type="ORF">PVAND_017225</name>
</gene>
<proteinExistence type="predicted"/>
<dbReference type="EMBL" id="JADBJN010000004">
    <property type="protein sequence ID" value="KAG5669337.1"/>
    <property type="molecule type" value="Genomic_DNA"/>
</dbReference>
<keyword evidence="3" id="KW-1185">Reference proteome</keyword>
<dbReference type="OrthoDB" id="6724430at2759"/>
<dbReference type="Proteomes" id="UP001107558">
    <property type="component" value="Chromosome 4"/>
</dbReference>
<evidence type="ECO:0000313" key="3">
    <source>
        <dbReference type="Proteomes" id="UP001107558"/>
    </source>
</evidence>
<reference evidence="2" key="1">
    <citation type="submission" date="2021-03" db="EMBL/GenBank/DDBJ databases">
        <title>Chromosome level genome of the anhydrobiotic midge Polypedilum vanderplanki.</title>
        <authorList>
            <person name="Yoshida Y."/>
            <person name="Kikawada T."/>
            <person name="Gusev O."/>
        </authorList>
    </citation>
    <scope>NUCLEOTIDE SEQUENCE</scope>
    <source>
        <strain evidence="2">NIAS01</strain>
        <tissue evidence="2">Whole body or cell culture</tissue>
    </source>
</reference>
<protein>
    <recommendedName>
        <fullName evidence="4">TIL domain-containing protein</fullName>
    </recommendedName>
</protein>
<feature type="signal peptide" evidence="1">
    <location>
        <begin position="1"/>
        <end position="19"/>
    </location>
</feature>
<feature type="chain" id="PRO_5039911283" description="TIL domain-containing protein" evidence="1">
    <location>
        <begin position="20"/>
        <end position="82"/>
    </location>
</feature>
<keyword evidence="1" id="KW-0732">Signal</keyword>
<organism evidence="2 3">
    <name type="scientific">Polypedilum vanderplanki</name>
    <name type="common">Sleeping chironomid midge</name>
    <dbReference type="NCBI Taxonomy" id="319348"/>
    <lineage>
        <taxon>Eukaryota</taxon>
        <taxon>Metazoa</taxon>
        <taxon>Ecdysozoa</taxon>
        <taxon>Arthropoda</taxon>
        <taxon>Hexapoda</taxon>
        <taxon>Insecta</taxon>
        <taxon>Pterygota</taxon>
        <taxon>Neoptera</taxon>
        <taxon>Endopterygota</taxon>
        <taxon>Diptera</taxon>
        <taxon>Nematocera</taxon>
        <taxon>Chironomoidea</taxon>
        <taxon>Chironomidae</taxon>
        <taxon>Chironominae</taxon>
        <taxon>Polypedilum</taxon>
        <taxon>Polypedilum</taxon>
    </lineage>
</organism>